<keyword evidence="2" id="KW-1185">Reference proteome</keyword>
<accession>A0ACC2MSA0</accession>
<reference evidence="1 2" key="1">
    <citation type="journal article" date="2022" name="Hortic Res">
        <title>A haplotype resolved chromosomal level avocado genome allows analysis of novel avocado genes.</title>
        <authorList>
            <person name="Nath O."/>
            <person name="Fletcher S.J."/>
            <person name="Hayward A."/>
            <person name="Shaw L.M."/>
            <person name="Masouleh A.K."/>
            <person name="Furtado A."/>
            <person name="Henry R.J."/>
            <person name="Mitter N."/>
        </authorList>
    </citation>
    <scope>NUCLEOTIDE SEQUENCE [LARGE SCALE GENOMIC DNA]</scope>
    <source>
        <strain evidence="2">cv. Hass</strain>
    </source>
</reference>
<gene>
    <name evidence="1" type="ORF">MRB53_001582</name>
</gene>
<proteinExistence type="predicted"/>
<name>A0ACC2MSA0_PERAE</name>
<protein>
    <submittedName>
        <fullName evidence="1">Uncharacterized protein</fullName>
    </submittedName>
</protein>
<dbReference type="EMBL" id="CM056809">
    <property type="protein sequence ID" value="KAJ8648559.1"/>
    <property type="molecule type" value="Genomic_DNA"/>
</dbReference>
<evidence type="ECO:0000313" key="2">
    <source>
        <dbReference type="Proteomes" id="UP001234297"/>
    </source>
</evidence>
<organism evidence="1 2">
    <name type="scientific">Persea americana</name>
    <name type="common">Avocado</name>
    <dbReference type="NCBI Taxonomy" id="3435"/>
    <lineage>
        <taxon>Eukaryota</taxon>
        <taxon>Viridiplantae</taxon>
        <taxon>Streptophyta</taxon>
        <taxon>Embryophyta</taxon>
        <taxon>Tracheophyta</taxon>
        <taxon>Spermatophyta</taxon>
        <taxon>Magnoliopsida</taxon>
        <taxon>Magnoliidae</taxon>
        <taxon>Laurales</taxon>
        <taxon>Lauraceae</taxon>
        <taxon>Persea</taxon>
    </lineage>
</organism>
<dbReference type="Proteomes" id="UP001234297">
    <property type="component" value="Chromosome 1"/>
</dbReference>
<comment type="caution">
    <text evidence="1">The sequence shown here is derived from an EMBL/GenBank/DDBJ whole genome shotgun (WGS) entry which is preliminary data.</text>
</comment>
<sequence length="1249" mass="141719">MANSGTDTMESKLWKFLINEEKERAGKHEITIAQKPTILRKIMYAENQNIHVNMVIWVTPSKDVIDNWAHGILAKGSDGSMGSKICILHCRLFTEDRPLNAKNSIGNWLADGWLPQDLKESLEGGFSALEGLMTSIVVDGAEDRCAKADDYIQGMKVPNEFFQNMKTLQAISLYHTGMSSLPSSLFQLNELRVLILRGCRWLAKMPPLIGKLKKLEILDISYTEIRNLPTEIGELIKLQKLGLRGLGIRMISFGIYKLRELQELDMFKSSVGWVEESEVGISNEIGEGSESSGAIRGVSLKQLTHLETLTSLQIMVEKFECVNEGIIGHLRRLRRFQLVIGPHYGAHSFDNSLDENYDKVLVFLFCQCESLDMYNILSDLECLIISTCRRLSTVSLLVGVQKKLRELRIDHCDDLREMTGHRNENLLRNLETLTLASLPLLEGELELGEKLTKVQITGCPKLRNLQTTLSKVWRARELSVGDYEGIETLEENQFVELEKLIIYCLPQLKSIGVFRRLSVLHLWRCGELKNFPFSLHEFENLESLHVSDIAEMEVIVGVDDSGATTVLPRLKSLQLRRLEHLRSIWKGKTGLGSFRNLGELTISECPNLKTLFSSGFQMLKKLKQVYISYCDGLEKIVEETEIEDKGITLENLERIRLTNLPRLTSIFTVKSEIGVLENIKVLYLSHCSALEVVIPCFSQGLKKLNHIYVGDCDSVEHIIGGEGVLENALPSLENILLLNLPRLRSLWQGEVGDGSLKSLNFLEITRCHKQNSILSSGLDKLRKLRLIRVNDCDEMERMAYKNPIESFGLPALAMLSLSNLGEMKVLWKNGLGIGALQSLERLTVGNCSKLETLWDGEIGIGALSSLKTLRVWKCPALKILIPSYLQRFDNLEEIGVNDCQVEMIVKDMLEENALQSLKMMELQDLPSLEVLWMEGAHGPGALRELKRVWLNNCPSLKMLPFGLIKCHNLESLAVKKCSSIDAIIQETHENVLMSLVGMHLQTLPNLKVISDRAMGVGCLENIEYLTLSGIQGLKALQPDLCLLRKLRQLKVKECCEIEVLISDVKWKKYAFESLEYLELEDLPKLKILWEAVPGKVSVKILRRLYVRGCRMLKTLPYGLLKLKKLEQLHAKSCDAMETIFQEEGEEVAMMSSLINVKLEMMPRLSRVWEGIAELPKLMYVTAIECPQLKKLPFVLCSSSLQSIRGGKDWWDALELEADTKSSLHKYYKPWPMEQSILKRRRFLLLKRYL</sequence>
<evidence type="ECO:0000313" key="1">
    <source>
        <dbReference type="EMBL" id="KAJ8648559.1"/>
    </source>
</evidence>